<evidence type="ECO:0000313" key="11">
    <source>
        <dbReference type="EMBL" id="KKN14805.1"/>
    </source>
</evidence>
<accession>A0A0F9N5I3</accession>
<evidence type="ECO:0000256" key="1">
    <source>
        <dbReference type="ARBA" id="ARBA00008936"/>
    </source>
</evidence>
<comment type="similarity">
    <text evidence="1">Belongs to the ATPase alpha/beta chains family.</text>
</comment>
<evidence type="ECO:0000256" key="5">
    <source>
        <dbReference type="ARBA" id="ARBA00022967"/>
    </source>
</evidence>
<dbReference type="InterPro" id="IPR022878">
    <property type="entry name" value="V-ATPase_asu"/>
</dbReference>
<dbReference type="Pfam" id="PF22919">
    <property type="entry name" value="ATP-synt_VA_C"/>
    <property type="match status" value="1"/>
</dbReference>
<dbReference type="HAMAP" id="MF_00309">
    <property type="entry name" value="ATP_synth_A_arch"/>
    <property type="match status" value="1"/>
</dbReference>
<dbReference type="Gene3D" id="1.10.1140.10">
    <property type="entry name" value="Bovine Mitochondrial F1-atpase, Atp Synthase Beta Chain, Chain D, domain 3"/>
    <property type="match status" value="1"/>
</dbReference>
<dbReference type="GO" id="GO:0046961">
    <property type="term" value="F:proton-transporting ATPase activity, rotational mechanism"/>
    <property type="evidence" value="ECO:0007669"/>
    <property type="project" value="InterPro"/>
</dbReference>
<keyword evidence="2" id="KW-0813">Transport</keyword>
<dbReference type="Pfam" id="PF02874">
    <property type="entry name" value="ATP-synt_ab_N"/>
    <property type="match status" value="1"/>
</dbReference>
<feature type="domain" description="ATPsynthase alpha/beta subunit barrel-sandwich" evidence="9">
    <location>
        <begin position="109"/>
        <end position="190"/>
    </location>
</feature>
<feature type="domain" description="ATPase F1/V1/A1 complex alpha/beta subunit nucleotide-binding" evidence="7">
    <location>
        <begin position="208"/>
        <end position="433"/>
    </location>
</feature>
<proteinExistence type="inferred from homology"/>
<dbReference type="InterPro" id="IPR011053">
    <property type="entry name" value="Single_hybrid_motif"/>
</dbReference>
<dbReference type="GO" id="GO:0005524">
    <property type="term" value="F:ATP binding"/>
    <property type="evidence" value="ECO:0007669"/>
    <property type="project" value="UniProtKB-KW"/>
</dbReference>
<dbReference type="FunFam" id="2.40.50.100:FF:000008">
    <property type="entry name" value="V-type proton ATPase catalytic subunit A"/>
    <property type="match status" value="1"/>
</dbReference>
<dbReference type="InterPro" id="IPR036121">
    <property type="entry name" value="ATPase_F1/V1/A1_a/bsu_N_sf"/>
</dbReference>
<dbReference type="PANTHER" id="PTHR43607:SF1">
    <property type="entry name" value="H(+)-TRANSPORTING TWO-SECTOR ATPASE"/>
    <property type="match status" value="1"/>
</dbReference>
<dbReference type="Pfam" id="PF00006">
    <property type="entry name" value="ATP-synt_ab"/>
    <property type="match status" value="1"/>
</dbReference>
<dbReference type="SUPFAM" id="SSF51230">
    <property type="entry name" value="Single hybrid motif"/>
    <property type="match status" value="1"/>
</dbReference>
<evidence type="ECO:0000256" key="4">
    <source>
        <dbReference type="ARBA" id="ARBA00022840"/>
    </source>
</evidence>
<keyword evidence="4" id="KW-0067">ATP-binding</keyword>
<reference evidence="11" key="1">
    <citation type="journal article" date="2015" name="Nature">
        <title>Complex archaea that bridge the gap between prokaryotes and eukaryotes.</title>
        <authorList>
            <person name="Spang A."/>
            <person name="Saw J.H."/>
            <person name="Jorgensen S.L."/>
            <person name="Zaremba-Niedzwiedzka K."/>
            <person name="Martijn J."/>
            <person name="Lind A.E."/>
            <person name="van Eijk R."/>
            <person name="Schleper C."/>
            <person name="Guy L."/>
            <person name="Ettema T.J."/>
        </authorList>
    </citation>
    <scope>NUCLEOTIDE SEQUENCE</scope>
</reference>
<dbReference type="NCBIfam" id="NF003220">
    <property type="entry name" value="PRK04192.1"/>
    <property type="match status" value="1"/>
</dbReference>
<dbReference type="Gene3D" id="2.40.30.20">
    <property type="match status" value="1"/>
</dbReference>
<dbReference type="Gene3D" id="3.40.50.300">
    <property type="entry name" value="P-loop containing nucleotide triphosphate hydrolases"/>
    <property type="match status" value="1"/>
</dbReference>
<organism evidence="11">
    <name type="scientific">marine sediment metagenome</name>
    <dbReference type="NCBI Taxonomy" id="412755"/>
    <lineage>
        <taxon>unclassified sequences</taxon>
        <taxon>metagenomes</taxon>
        <taxon>ecological metagenomes</taxon>
    </lineage>
</organism>
<feature type="domain" description="ATPase F1/V1/A1 complex alpha/beta subunit N-terminal" evidence="8">
    <location>
        <begin position="6"/>
        <end position="68"/>
    </location>
</feature>
<evidence type="ECO:0000256" key="6">
    <source>
        <dbReference type="ARBA" id="ARBA00023065"/>
    </source>
</evidence>
<dbReference type="GO" id="GO:0046034">
    <property type="term" value="P:ATP metabolic process"/>
    <property type="evidence" value="ECO:0007669"/>
    <property type="project" value="InterPro"/>
</dbReference>
<gene>
    <name evidence="11" type="ORF">LCGC14_0992370</name>
</gene>
<dbReference type="SUPFAM" id="SSF50615">
    <property type="entry name" value="N-terminal domain of alpha and beta subunits of F1 ATP synthase"/>
    <property type="match status" value="1"/>
</dbReference>
<dbReference type="CDD" id="cd01134">
    <property type="entry name" value="V_A-ATPase_A"/>
    <property type="match status" value="1"/>
</dbReference>
<dbReference type="InterPro" id="IPR055190">
    <property type="entry name" value="ATP-synt_VA_C"/>
</dbReference>
<dbReference type="CDD" id="cd18111">
    <property type="entry name" value="ATP-synt_V_A-type_alpha_C"/>
    <property type="match status" value="1"/>
</dbReference>
<dbReference type="AlphaFoldDB" id="A0A0F9N5I3"/>
<keyword evidence="5" id="KW-1278">Translocase</keyword>
<evidence type="ECO:0000259" key="7">
    <source>
        <dbReference type="Pfam" id="PF00006"/>
    </source>
</evidence>
<dbReference type="InterPro" id="IPR004100">
    <property type="entry name" value="ATPase_F1/V1/A1_a/bsu_N"/>
</dbReference>
<dbReference type="Gene3D" id="2.40.50.100">
    <property type="match status" value="1"/>
</dbReference>
<dbReference type="SUPFAM" id="SSF52540">
    <property type="entry name" value="P-loop containing nucleoside triphosphate hydrolases"/>
    <property type="match status" value="1"/>
</dbReference>
<dbReference type="SUPFAM" id="SSF47917">
    <property type="entry name" value="C-terminal domain of alpha and beta subunits of F1 ATP synthase"/>
    <property type="match status" value="1"/>
</dbReference>
<keyword evidence="3" id="KW-0547">Nucleotide-binding</keyword>
<dbReference type="Pfam" id="PF16886">
    <property type="entry name" value="ATP-synt_ab_Xtn"/>
    <property type="match status" value="1"/>
</dbReference>
<dbReference type="PANTHER" id="PTHR43607">
    <property type="entry name" value="V-TYPE PROTON ATPASE CATALYTIC SUBUNIT A"/>
    <property type="match status" value="1"/>
</dbReference>
<dbReference type="InterPro" id="IPR024034">
    <property type="entry name" value="ATPase_F1/V1_b/a_C"/>
</dbReference>
<evidence type="ECO:0000259" key="9">
    <source>
        <dbReference type="Pfam" id="PF16886"/>
    </source>
</evidence>
<dbReference type="CDD" id="cd18119">
    <property type="entry name" value="ATP-synt_V_A-type_alpha_N"/>
    <property type="match status" value="1"/>
</dbReference>
<dbReference type="InterPro" id="IPR000194">
    <property type="entry name" value="ATPase_F1/V1/A1_a/bsu_nucl-bd"/>
</dbReference>
<dbReference type="InterPro" id="IPR027417">
    <property type="entry name" value="P-loop_NTPase"/>
</dbReference>
<evidence type="ECO:0008006" key="12">
    <source>
        <dbReference type="Google" id="ProtNLM"/>
    </source>
</evidence>
<dbReference type="InterPro" id="IPR023366">
    <property type="entry name" value="ATP_synth_asu-like_sf"/>
</dbReference>
<name>A0A0F9N5I3_9ZZZZ</name>
<protein>
    <recommendedName>
        <fullName evidence="12">AAA+ ATPase domain-containing protein</fullName>
    </recommendedName>
</protein>
<evidence type="ECO:0000256" key="2">
    <source>
        <dbReference type="ARBA" id="ARBA00022448"/>
    </source>
</evidence>
<evidence type="ECO:0000259" key="8">
    <source>
        <dbReference type="Pfam" id="PF02874"/>
    </source>
</evidence>
<dbReference type="InterPro" id="IPR031686">
    <property type="entry name" value="ATP-synth_a_Xtn"/>
</dbReference>
<dbReference type="FunFam" id="1.10.1140.10:FF:000002">
    <property type="entry name" value="V-type proton ATPase catalytic subunit A"/>
    <property type="match status" value="1"/>
</dbReference>
<evidence type="ECO:0000259" key="10">
    <source>
        <dbReference type="Pfam" id="PF22919"/>
    </source>
</evidence>
<sequence>MIEGTISRITGPVVEARGLSGTRMFDVVHVGEMGLIGEIIRLDGDKAVIQAYEDTSGVKTGEKVKTTGSALMVELGPGLLRSIYDGTQRPLPVIWEESGEFIERGLQINALDRKAQWEFKPTKKAGDSVEAGDIIGTVEETKSIVHKIMVPSDASGKIKDIKNGKFTVTDTVATLEDDKEITMMQVWPVREGRPYGHKLDPEVPLITGQRIFDTFFPIPKGGSAIIPGPFGSGKTVTQQSLAKWADADIIVYVGCGERGNEMTEVLDEFPELEDPKTGNPLMDRTILIANTSNMPVAAREASIYTGITLAEYYRDMGYDVAMMADSTSRWGEALREVSGRLEEMPGEEGYPAYLATRLSAFYERTGRVVCKGNGDGSERVGSVTVIGAVSPPGGDFSEPMTQNSLRITGAFWALDASLAHRRHFPAINWIKSYTLYTDAIKKHYEKEIAPDFLDLRDEAMGLLQKEAELQEIVQLVGPDALPDSEKLILEVTQMLREDYLQQFAFHEVDAYCPPEKQYLMLKNIINFGRVASEALKKGVVLKQILELPFKEEIAKMKYLPNDQLKPIKSLADDIKKKISTLEVV</sequence>
<feature type="domain" description="ATP synthase A/B type C-terminal" evidence="10">
    <location>
        <begin position="442"/>
        <end position="542"/>
    </location>
</feature>
<comment type="caution">
    <text evidence="11">The sequence shown here is derived from an EMBL/GenBank/DDBJ whole genome shotgun (WGS) entry which is preliminary data.</text>
</comment>
<dbReference type="EMBL" id="LAZR01003780">
    <property type="protein sequence ID" value="KKN14805.1"/>
    <property type="molecule type" value="Genomic_DNA"/>
</dbReference>
<evidence type="ECO:0000256" key="3">
    <source>
        <dbReference type="ARBA" id="ARBA00022741"/>
    </source>
</evidence>
<keyword evidence="6" id="KW-0406">Ion transport</keyword>